<dbReference type="SUPFAM" id="SSF52980">
    <property type="entry name" value="Restriction endonuclease-like"/>
    <property type="match status" value="1"/>
</dbReference>
<evidence type="ECO:0000259" key="1">
    <source>
        <dbReference type="Pfam" id="PF04480"/>
    </source>
</evidence>
<evidence type="ECO:0000313" key="2">
    <source>
        <dbReference type="EMBL" id="MVN74819.1"/>
    </source>
</evidence>
<dbReference type="Proteomes" id="UP000441336">
    <property type="component" value="Unassembled WGS sequence"/>
</dbReference>
<organism evidence="2 3">
    <name type="scientific">Hymenobacter ginkgonis</name>
    <dbReference type="NCBI Taxonomy" id="2682976"/>
    <lineage>
        <taxon>Bacteria</taxon>
        <taxon>Pseudomonadati</taxon>
        <taxon>Bacteroidota</taxon>
        <taxon>Cytophagia</taxon>
        <taxon>Cytophagales</taxon>
        <taxon>Hymenobacteraceae</taxon>
        <taxon>Hymenobacter</taxon>
    </lineage>
</organism>
<reference evidence="2 3" key="1">
    <citation type="submission" date="2019-12" db="EMBL/GenBank/DDBJ databases">
        <title>Hymenobacter sp. HMF4947 Genome sequencing and assembly.</title>
        <authorList>
            <person name="Kang H."/>
            <person name="Cha I."/>
            <person name="Kim H."/>
            <person name="Joh K."/>
        </authorList>
    </citation>
    <scope>NUCLEOTIDE SEQUENCE [LARGE SCALE GENOMIC DNA]</scope>
    <source>
        <strain evidence="2 3">HMF4947</strain>
    </source>
</reference>
<dbReference type="AlphaFoldDB" id="A0A7K1T8T4"/>
<protein>
    <submittedName>
        <fullName evidence="2">DUF559 domain-containing protein</fullName>
    </submittedName>
</protein>
<dbReference type="PANTHER" id="PTHR38590:SF1">
    <property type="entry name" value="BLL0828 PROTEIN"/>
    <property type="match status" value="1"/>
</dbReference>
<sequence>MANLGPSDSSIHTFTTDRQRWKNLKGFARENRRRPTPAEVQLWQALRGNQLGPRFRRQHAIEDYIVDFVCLPAWLVVEVDGEIHAVPEEADYDGGRTHALQERGFLVVRYSNAAVLQRLPEVLADIERHLKLLLG</sequence>
<name>A0A7K1T8T4_9BACT</name>
<proteinExistence type="predicted"/>
<keyword evidence="3" id="KW-1185">Reference proteome</keyword>
<comment type="caution">
    <text evidence="2">The sequence shown here is derived from an EMBL/GenBank/DDBJ whole genome shotgun (WGS) entry which is preliminary data.</text>
</comment>
<dbReference type="PANTHER" id="PTHR38590">
    <property type="entry name" value="BLL0828 PROTEIN"/>
    <property type="match status" value="1"/>
</dbReference>
<dbReference type="Pfam" id="PF04480">
    <property type="entry name" value="DUF559"/>
    <property type="match status" value="1"/>
</dbReference>
<dbReference type="InterPro" id="IPR047216">
    <property type="entry name" value="Endonuclease_DUF559_bact"/>
</dbReference>
<dbReference type="RefSeq" id="WP_157561602.1">
    <property type="nucleotide sequence ID" value="NZ_WQKZ01000001.1"/>
</dbReference>
<accession>A0A7K1T8T4</accession>
<feature type="domain" description="DUF559" evidence="1">
    <location>
        <begin position="23"/>
        <end position="130"/>
    </location>
</feature>
<evidence type="ECO:0000313" key="3">
    <source>
        <dbReference type="Proteomes" id="UP000441336"/>
    </source>
</evidence>
<gene>
    <name evidence="2" type="ORF">GO988_00610</name>
</gene>
<dbReference type="InterPro" id="IPR007569">
    <property type="entry name" value="DUF559"/>
</dbReference>
<dbReference type="InterPro" id="IPR011335">
    <property type="entry name" value="Restrct_endonuc-II-like"/>
</dbReference>
<dbReference type="CDD" id="cd01038">
    <property type="entry name" value="Endonuclease_DUF559"/>
    <property type="match status" value="1"/>
</dbReference>
<dbReference type="Gene3D" id="3.40.960.10">
    <property type="entry name" value="VSR Endonuclease"/>
    <property type="match status" value="1"/>
</dbReference>
<dbReference type="EMBL" id="WQKZ01000001">
    <property type="protein sequence ID" value="MVN74819.1"/>
    <property type="molecule type" value="Genomic_DNA"/>
</dbReference>